<feature type="region of interest" description="Disordered" evidence="1">
    <location>
        <begin position="137"/>
        <end position="199"/>
    </location>
</feature>
<feature type="compositionally biased region" description="Low complexity" evidence="1">
    <location>
        <begin position="182"/>
        <end position="199"/>
    </location>
</feature>
<evidence type="ECO:0000313" key="2">
    <source>
        <dbReference type="EMBL" id="CEM16615.1"/>
    </source>
</evidence>
<keyword evidence="3" id="KW-1185">Reference proteome</keyword>
<name>A0A0G4FQA4_VITBC</name>
<proteinExistence type="predicted"/>
<evidence type="ECO:0000256" key="1">
    <source>
        <dbReference type="SAM" id="MobiDB-lite"/>
    </source>
</evidence>
<organism evidence="2 3">
    <name type="scientific">Vitrella brassicaformis (strain CCMP3155)</name>
    <dbReference type="NCBI Taxonomy" id="1169540"/>
    <lineage>
        <taxon>Eukaryota</taxon>
        <taxon>Sar</taxon>
        <taxon>Alveolata</taxon>
        <taxon>Colpodellida</taxon>
        <taxon>Vitrellaceae</taxon>
        <taxon>Vitrella</taxon>
    </lineage>
</organism>
<reference evidence="2 3" key="1">
    <citation type="submission" date="2014-11" db="EMBL/GenBank/DDBJ databases">
        <authorList>
            <person name="Zhu J."/>
            <person name="Qi W."/>
            <person name="Song R."/>
        </authorList>
    </citation>
    <scope>NUCLEOTIDE SEQUENCE [LARGE SCALE GENOMIC DNA]</scope>
</reference>
<feature type="compositionally biased region" description="Pro residues" evidence="1">
    <location>
        <begin position="172"/>
        <end position="181"/>
    </location>
</feature>
<sequence>MRLRLVQQRLAPGLLRQQDTKITTEENFHLGDICVDEDDEKVDCDADDVERVHNVEYTNNKGKWDATENIVNWVLISDNKGDDAEIETKKNCVFGKVVCKNNGGNYVTGDDFCAADDDDDKCEDDNLAIGDCTVDAEGRPAQLTPPKEGECPTVDDDTRRRVAPGPGAAPKVPAPVKPAPAQPAAAKPADRATAASLRE</sequence>
<dbReference type="EMBL" id="CDMY01000479">
    <property type="protein sequence ID" value="CEM16615.1"/>
    <property type="molecule type" value="Genomic_DNA"/>
</dbReference>
<dbReference type="AlphaFoldDB" id="A0A0G4FQA4"/>
<dbReference type="VEuPathDB" id="CryptoDB:Vbra_9415"/>
<dbReference type="InParanoid" id="A0A0G4FQA4"/>
<gene>
    <name evidence="2" type="ORF">Vbra_9415</name>
</gene>
<dbReference type="Proteomes" id="UP000041254">
    <property type="component" value="Unassembled WGS sequence"/>
</dbReference>
<accession>A0A0G4FQA4</accession>
<evidence type="ECO:0000313" key="3">
    <source>
        <dbReference type="Proteomes" id="UP000041254"/>
    </source>
</evidence>
<protein>
    <submittedName>
        <fullName evidence="2">Uncharacterized protein</fullName>
    </submittedName>
</protein>